<dbReference type="PROSITE" id="PS50231">
    <property type="entry name" value="RICIN_B_LECTIN"/>
    <property type="match status" value="2"/>
</dbReference>
<keyword evidence="1" id="KW-0732">Signal</keyword>
<feature type="signal peptide" evidence="1">
    <location>
        <begin position="1"/>
        <end position="17"/>
    </location>
</feature>
<dbReference type="SUPFAM" id="SSF50370">
    <property type="entry name" value="Ricin B-like lectins"/>
    <property type="match status" value="2"/>
</dbReference>
<keyword evidence="3" id="KW-1185">Reference proteome</keyword>
<comment type="caution">
    <text evidence="2">The sequence shown here is derived from an EMBL/GenBank/DDBJ whole genome shotgun (WGS) entry which is preliminary data.</text>
</comment>
<protein>
    <recommendedName>
        <fullName evidence="4">Ricin B lectin domain-containing protein</fullName>
    </recommendedName>
</protein>
<gene>
    <name evidence="2" type="ORF">B0T22DRAFT_1088</name>
</gene>
<evidence type="ECO:0000313" key="3">
    <source>
        <dbReference type="Proteomes" id="UP001270362"/>
    </source>
</evidence>
<dbReference type="Gene3D" id="2.80.10.50">
    <property type="match status" value="2"/>
</dbReference>
<reference evidence="2" key="2">
    <citation type="submission" date="2023-06" db="EMBL/GenBank/DDBJ databases">
        <authorList>
            <consortium name="Lawrence Berkeley National Laboratory"/>
            <person name="Haridas S."/>
            <person name="Hensen N."/>
            <person name="Bonometti L."/>
            <person name="Westerberg I."/>
            <person name="Brannstrom I.O."/>
            <person name="Guillou S."/>
            <person name="Cros-Aarteil S."/>
            <person name="Calhoun S."/>
            <person name="Kuo A."/>
            <person name="Mondo S."/>
            <person name="Pangilinan J."/>
            <person name="Riley R."/>
            <person name="Labutti K."/>
            <person name="Andreopoulos B."/>
            <person name="Lipzen A."/>
            <person name="Chen C."/>
            <person name="Yanf M."/>
            <person name="Daum C."/>
            <person name="Ng V."/>
            <person name="Clum A."/>
            <person name="Steindorff A."/>
            <person name="Ohm R."/>
            <person name="Martin F."/>
            <person name="Silar P."/>
            <person name="Natvig D."/>
            <person name="Lalanne C."/>
            <person name="Gautier V."/>
            <person name="Ament-Velasquez S.L."/>
            <person name="Kruys A."/>
            <person name="Hutchinson M.I."/>
            <person name="Powell A.J."/>
            <person name="Barry K."/>
            <person name="Miller A.N."/>
            <person name="Grigoriev I.V."/>
            <person name="Debuchy R."/>
            <person name="Gladieux P."/>
            <person name="Thoren M.H."/>
            <person name="Johannesson H."/>
        </authorList>
    </citation>
    <scope>NUCLEOTIDE SEQUENCE</scope>
    <source>
        <strain evidence="2">CBS 314.62</strain>
    </source>
</reference>
<dbReference type="InterPro" id="IPR035992">
    <property type="entry name" value="Ricin_B-like_lectins"/>
</dbReference>
<dbReference type="EMBL" id="JAULSO010000001">
    <property type="protein sequence ID" value="KAK3692015.1"/>
    <property type="molecule type" value="Genomic_DNA"/>
</dbReference>
<proteinExistence type="predicted"/>
<sequence>MAITFSALLTWAAVASAGSVLPRVVTELNKAATAEAHPRDNTATRAFSDVQIKTSDGQCLFVDKLSGDFRANLTPIQVAACGSTDGQGWDVITKGAHVSGTNVMLIVSTLTQACFNFDPRRAAGNQVLLFSCGGRADGGGAITDSQEFAFDGSAGPLSFQPKNAADSCLVVKGKALDVATCNKGDATQSFTFGGAAASTGNNGNVRVSATQKSAIASTTFASAVSSSSASVASAVSSSIASSASAASSVSSASVASAASAFSSAASSATATTVSSAASVSTTAAASASAAAGTIGGSILTANPTTPVPVSRAGGTLVPTAAAESNQRDATATRAFESVEIRAPNGQCLFIDPTAGDFRQNLIPVSLVDCSGSPNEKWDVITAGKHNNGKIAATLVVSSLTQGCISQDSRRAAGDTVTLFSCGGRADGTGETQGSQLFPFIGQLSFAFAPSNENGKICIIPGNGRLDSGPCPTDGSQLFSIFP</sequence>
<dbReference type="AlphaFoldDB" id="A0AAE0XEN6"/>
<reference evidence="2" key="1">
    <citation type="journal article" date="2023" name="Mol. Phylogenet. Evol.">
        <title>Genome-scale phylogeny and comparative genomics of the fungal order Sordariales.</title>
        <authorList>
            <person name="Hensen N."/>
            <person name="Bonometti L."/>
            <person name="Westerberg I."/>
            <person name="Brannstrom I.O."/>
            <person name="Guillou S."/>
            <person name="Cros-Aarteil S."/>
            <person name="Calhoun S."/>
            <person name="Haridas S."/>
            <person name="Kuo A."/>
            <person name="Mondo S."/>
            <person name="Pangilinan J."/>
            <person name="Riley R."/>
            <person name="LaButti K."/>
            <person name="Andreopoulos B."/>
            <person name="Lipzen A."/>
            <person name="Chen C."/>
            <person name="Yan M."/>
            <person name="Daum C."/>
            <person name="Ng V."/>
            <person name="Clum A."/>
            <person name="Steindorff A."/>
            <person name="Ohm R.A."/>
            <person name="Martin F."/>
            <person name="Silar P."/>
            <person name="Natvig D.O."/>
            <person name="Lalanne C."/>
            <person name="Gautier V."/>
            <person name="Ament-Velasquez S.L."/>
            <person name="Kruys A."/>
            <person name="Hutchinson M.I."/>
            <person name="Powell A.J."/>
            <person name="Barry K."/>
            <person name="Miller A.N."/>
            <person name="Grigoriev I.V."/>
            <person name="Debuchy R."/>
            <person name="Gladieux P."/>
            <person name="Hiltunen Thoren M."/>
            <person name="Johannesson H."/>
        </authorList>
    </citation>
    <scope>NUCLEOTIDE SEQUENCE</scope>
    <source>
        <strain evidence="2">CBS 314.62</strain>
    </source>
</reference>
<feature type="chain" id="PRO_5042175869" description="Ricin B lectin domain-containing protein" evidence="1">
    <location>
        <begin position="18"/>
        <end position="482"/>
    </location>
</feature>
<accession>A0AAE0XEN6</accession>
<organism evidence="2 3">
    <name type="scientific">Podospora appendiculata</name>
    <dbReference type="NCBI Taxonomy" id="314037"/>
    <lineage>
        <taxon>Eukaryota</taxon>
        <taxon>Fungi</taxon>
        <taxon>Dikarya</taxon>
        <taxon>Ascomycota</taxon>
        <taxon>Pezizomycotina</taxon>
        <taxon>Sordariomycetes</taxon>
        <taxon>Sordariomycetidae</taxon>
        <taxon>Sordariales</taxon>
        <taxon>Podosporaceae</taxon>
        <taxon>Podospora</taxon>
    </lineage>
</organism>
<evidence type="ECO:0000313" key="2">
    <source>
        <dbReference type="EMBL" id="KAK3692015.1"/>
    </source>
</evidence>
<name>A0AAE0XEN6_9PEZI</name>
<evidence type="ECO:0008006" key="4">
    <source>
        <dbReference type="Google" id="ProtNLM"/>
    </source>
</evidence>
<dbReference type="Proteomes" id="UP001270362">
    <property type="component" value="Unassembled WGS sequence"/>
</dbReference>
<evidence type="ECO:0000256" key="1">
    <source>
        <dbReference type="SAM" id="SignalP"/>
    </source>
</evidence>
<dbReference type="CDD" id="cd00161">
    <property type="entry name" value="beta-trefoil_Ricin-like"/>
    <property type="match status" value="1"/>
</dbReference>